<dbReference type="InterPro" id="IPR011051">
    <property type="entry name" value="RmlC_Cupin_sf"/>
</dbReference>
<dbReference type="EMBL" id="LMCB01000152">
    <property type="protein sequence ID" value="KZL05421.1"/>
    <property type="molecule type" value="Genomic_DNA"/>
</dbReference>
<dbReference type="RefSeq" id="WP_208979257.1">
    <property type="nucleotide sequence ID" value="NZ_FOFM01000001.1"/>
</dbReference>
<accession>A0A161X8G2</accession>
<dbReference type="SUPFAM" id="SSF51182">
    <property type="entry name" value="RmlC-like cupins"/>
    <property type="match status" value="2"/>
</dbReference>
<feature type="domain" description="ChrR-like cupin" evidence="1">
    <location>
        <begin position="14"/>
        <end position="115"/>
    </location>
</feature>
<comment type="caution">
    <text evidence="2">The sequence shown here is derived from an EMBL/GenBank/DDBJ whole genome shotgun (WGS) entry which is preliminary data.</text>
</comment>
<proteinExistence type="predicted"/>
<dbReference type="Pfam" id="PF12973">
    <property type="entry name" value="Cupin_7"/>
    <property type="match status" value="1"/>
</dbReference>
<organism evidence="2 3">
    <name type="scientific">Pseudovibrio axinellae</name>
    <dbReference type="NCBI Taxonomy" id="989403"/>
    <lineage>
        <taxon>Bacteria</taxon>
        <taxon>Pseudomonadati</taxon>
        <taxon>Pseudomonadota</taxon>
        <taxon>Alphaproteobacteria</taxon>
        <taxon>Hyphomicrobiales</taxon>
        <taxon>Stappiaceae</taxon>
        <taxon>Pseudovibrio</taxon>
    </lineage>
</organism>
<dbReference type="PATRIC" id="fig|989403.3.peg.4762"/>
<evidence type="ECO:0000259" key="1">
    <source>
        <dbReference type="Pfam" id="PF12973"/>
    </source>
</evidence>
<dbReference type="InterPro" id="IPR014710">
    <property type="entry name" value="RmlC-like_jellyroll"/>
</dbReference>
<dbReference type="Gene3D" id="2.60.120.10">
    <property type="entry name" value="Jelly Rolls"/>
    <property type="match status" value="1"/>
</dbReference>
<name>A0A161X8G2_9HYPH</name>
<sequence>MDTAVKINGDFSKRVVELSDDIPWVESPMKGVERRPLDRLGEEVARATSVVRFSPGSHFSEHIHTGGEEFFVLEGVFQDEHGDFPTGSYIRNPPQSKHTPASEEGCTILVKLWQFDLQDRTHVRLDTTTLEHSEDPERKGVFVLPLFKDERECVFIERWNAKVSHSVEATGGVEIFVLEGTIIEAGEELPRNGWLRVPDGYDLKLRAGDEGAKLWIKSGHLRYVTVPNQ</sequence>
<reference evidence="2 3" key="1">
    <citation type="journal article" date="2016" name="Front. Microbiol.">
        <title>Comparative Genomic Analysis Reveals a Diverse Repertoire of Genes Involved in Prokaryote-Eukaryote Interactions within the Pseudovibrio Genus.</title>
        <authorList>
            <person name="Romano S."/>
            <person name="Fernandez-Guerra A."/>
            <person name="Reen F.J."/>
            <person name="Glockner F.O."/>
            <person name="Crowley S.P."/>
            <person name="O'Sullivan O."/>
            <person name="Cotter P.D."/>
            <person name="Adams C."/>
            <person name="Dobson A.D."/>
            <person name="O'Gara F."/>
        </authorList>
    </citation>
    <scope>NUCLEOTIDE SEQUENCE [LARGE SCALE GENOMIC DNA]</scope>
    <source>
        <strain evidence="2 3">Ad2</strain>
    </source>
</reference>
<gene>
    <name evidence="2" type="ORF">PsAD2_04346</name>
</gene>
<dbReference type="Proteomes" id="UP000076577">
    <property type="component" value="Unassembled WGS sequence"/>
</dbReference>
<dbReference type="AlphaFoldDB" id="A0A161X8G2"/>
<evidence type="ECO:0000313" key="3">
    <source>
        <dbReference type="Proteomes" id="UP000076577"/>
    </source>
</evidence>
<protein>
    <submittedName>
        <fullName evidence="2">ChrR Cupin-like domain protein</fullName>
    </submittedName>
</protein>
<dbReference type="STRING" id="989403.SAMN05421798_101911"/>
<keyword evidence="3" id="KW-1185">Reference proteome</keyword>
<dbReference type="InterPro" id="IPR025979">
    <property type="entry name" value="ChrR-like_cupin_dom"/>
</dbReference>
<dbReference type="CDD" id="cd20303">
    <property type="entry name" value="cupin_ChrR_1"/>
    <property type="match status" value="1"/>
</dbReference>
<evidence type="ECO:0000313" key="2">
    <source>
        <dbReference type="EMBL" id="KZL05421.1"/>
    </source>
</evidence>